<reference evidence="3 4" key="1">
    <citation type="submission" date="2013-03" db="EMBL/GenBank/DDBJ databases">
        <title>The Genome Sequence of Phialophora europaea CBS 101466.</title>
        <authorList>
            <consortium name="The Broad Institute Genomics Platform"/>
            <person name="Cuomo C."/>
            <person name="de Hoog S."/>
            <person name="Gorbushina A."/>
            <person name="Walker B."/>
            <person name="Young S.K."/>
            <person name="Zeng Q."/>
            <person name="Gargeya S."/>
            <person name="Fitzgerald M."/>
            <person name="Haas B."/>
            <person name="Abouelleil A."/>
            <person name="Allen A.W."/>
            <person name="Alvarado L."/>
            <person name="Arachchi H.M."/>
            <person name="Berlin A.M."/>
            <person name="Chapman S.B."/>
            <person name="Gainer-Dewar J."/>
            <person name="Goldberg J."/>
            <person name="Griggs A."/>
            <person name="Gujja S."/>
            <person name="Hansen M."/>
            <person name="Howarth C."/>
            <person name="Imamovic A."/>
            <person name="Ireland A."/>
            <person name="Larimer J."/>
            <person name="McCowan C."/>
            <person name="Murphy C."/>
            <person name="Pearson M."/>
            <person name="Poon T.W."/>
            <person name="Priest M."/>
            <person name="Roberts A."/>
            <person name="Saif S."/>
            <person name="Shea T."/>
            <person name="Sisk P."/>
            <person name="Sykes S."/>
            <person name="Wortman J."/>
            <person name="Nusbaum C."/>
            <person name="Birren B."/>
        </authorList>
    </citation>
    <scope>NUCLEOTIDE SEQUENCE [LARGE SCALE GENOMIC DNA]</scope>
    <source>
        <strain evidence="3 4">CBS 101466</strain>
    </source>
</reference>
<proteinExistence type="inferred from homology"/>
<protein>
    <submittedName>
        <fullName evidence="3">Uncharacterized protein</fullName>
    </submittedName>
</protein>
<dbReference type="InParanoid" id="W2RRC4"/>
<dbReference type="InterPro" id="IPR036291">
    <property type="entry name" value="NAD(P)-bd_dom_sf"/>
</dbReference>
<sequence length="297" mass="32181">MTDVLVRDTDLASLAKQVVVITGGSSGIGLAATKLLLSLGASVVIGDVQPPRDGFHHDSLAYQQTDVTKWSDLLTLFQKAKDVHGRIDHVFANAGISVRANYLATDLDENGDLKEPSFESQEVNLRGWINTATLGMYYMRPEQQSGEGSIVITSSIAGFSRFRAVDYASAKHGNLGFMRAMHQILVDEKLPIRINAIGPSWTRTGIVPGAMMEKLGVELQEPEDAARSALILMADSSRNGQFMHSCGGRFKEIEESIFVPATLQVVGKGKHTEDDDLKRAMELMGGSYKDKGLAGLA</sequence>
<evidence type="ECO:0000256" key="1">
    <source>
        <dbReference type="ARBA" id="ARBA00006484"/>
    </source>
</evidence>
<dbReference type="Gene3D" id="3.40.50.720">
    <property type="entry name" value="NAD(P)-binding Rossmann-like Domain"/>
    <property type="match status" value="1"/>
</dbReference>
<keyword evidence="4" id="KW-1185">Reference proteome</keyword>
<organism evidence="3 4">
    <name type="scientific">Cyphellophora europaea (strain CBS 101466)</name>
    <name type="common">Phialophora europaea</name>
    <dbReference type="NCBI Taxonomy" id="1220924"/>
    <lineage>
        <taxon>Eukaryota</taxon>
        <taxon>Fungi</taxon>
        <taxon>Dikarya</taxon>
        <taxon>Ascomycota</taxon>
        <taxon>Pezizomycotina</taxon>
        <taxon>Eurotiomycetes</taxon>
        <taxon>Chaetothyriomycetidae</taxon>
        <taxon>Chaetothyriales</taxon>
        <taxon>Cyphellophoraceae</taxon>
        <taxon>Cyphellophora</taxon>
    </lineage>
</organism>
<dbReference type="PRINTS" id="PR00081">
    <property type="entry name" value="GDHRDH"/>
</dbReference>
<dbReference type="VEuPathDB" id="FungiDB:HMPREF1541_05288"/>
<dbReference type="Pfam" id="PF00106">
    <property type="entry name" value="adh_short"/>
    <property type="match status" value="1"/>
</dbReference>
<evidence type="ECO:0000256" key="2">
    <source>
        <dbReference type="ARBA" id="ARBA00023002"/>
    </source>
</evidence>
<dbReference type="STRING" id="1220924.W2RRC4"/>
<dbReference type="Proteomes" id="UP000030752">
    <property type="component" value="Unassembled WGS sequence"/>
</dbReference>
<comment type="similarity">
    <text evidence="1">Belongs to the short-chain dehydrogenases/reductases (SDR) family.</text>
</comment>
<gene>
    <name evidence="3" type="ORF">HMPREF1541_05288</name>
</gene>
<dbReference type="RefSeq" id="XP_008717851.1">
    <property type="nucleotide sequence ID" value="XM_008719629.1"/>
</dbReference>
<dbReference type="GO" id="GO:0016491">
    <property type="term" value="F:oxidoreductase activity"/>
    <property type="evidence" value="ECO:0007669"/>
    <property type="project" value="UniProtKB-KW"/>
</dbReference>
<keyword evidence="2" id="KW-0560">Oxidoreductase</keyword>
<dbReference type="HOGENOM" id="CLU_010194_13_1_1"/>
<dbReference type="AlphaFoldDB" id="W2RRC4"/>
<evidence type="ECO:0000313" key="4">
    <source>
        <dbReference type="Proteomes" id="UP000030752"/>
    </source>
</evidence>
<accession>W2RRC4</accession>
<dbReference type="SUPFAM" id="SSF51735">
    <property type="entry name" value="NAD(P)-binding Rossmann-fold domains"/>
    <property type="match status" value="1"/>
</dbReference>
<dbReference type="InterPro" id="IPR002347">
    <property type="entry name" value="SDR_fam"/>
</dbReference>
<dbReference type="EMBL" id="KB822721">
    <property type="protein sequence ID" value="ETN39066.1"/>
    <property type="molecule type" value="Genomic_DNA"/>
</dbReference>
<dbReference type="PANTHER" id="PTHR43180">
    <property type="entry name" value="3-OXOACYL-(ACYL-CARRIER-PROTEIN) REDUCTASE (AFU_ORTHOLOGUE AFUA_6G11210)"/>
    <property type="match status" value="1"/>
</dbReference>
<dbReference type="GeneID" id="19972627"/>
<dbReference type="eggNOG" id="KOG0725">
    <property type="taxonomic scope" value="Eukaryota"/>
</dbReference>
<name>W2RRC4_CYPE1</name>
<dbReference type="OrthoDB" id="37659at2759"/>
<dbReference type="PANTHER" id="PTHR43180:SF10">
    <property type="entry name" value="NAD(P)-BINDING PROTEIN"/>
    <property type="match status" value="1"/>
</dbReference>
<evidence type="ECO:0000313" key="3">
    <source>
        <dbReference type="EMBL" id="ETN39066.1"/>
    </source>
</evidence>